<evidence type="ECO:0000256" key="4">
    <source>
        <dbReference type="ARBA" id="ARBA00022490"/>
    </source>
</evidence>
<keyword evidence="11" id="KW-0067">ATP-binding</keyword>
<evidence type="ECO:0000256" key="2">
    <source>
        <dbReference type="ARBA" id="ARBA00007913"/>
    </source>
</evidence>
<keyword evidence="4" id="KW-0963">Cytoplasm</keyword>
<dbReference type="InterPro" id="IPR027417">
    <property type="entry name" value="P-loop_NTPase"/>
</dbReference>
<evidence type="ECO:0000256" key="7">
    <source>
        <dbReference type="ARBA" id="ARBA00022771"/>
    </source>
</evidence>
<dbReference type="SUPFAM" id="SSF52540">
    <property type="entry name" value="P-loop containing nucleoside triphosphate hydrolases"/>
    <property type="match status" value="1"/>
</dbReference>
<sequence>MMFWSCYGQEELSSSGTSYLNRTEAANVEKLATRFLKAGLRPEQIGIITPYEGQRSYIVQFMQTQGALHSKFYLEMEVANVDAFQGREKDLIIVTCVRSNEHQGIGFLNDSRRLNVALTRAKYGIIIIGNAKILSRHPLWNQLLTSYKEKGCLVEGPLNNLKPSPITLSKPRAIPNSGNSMNRFIPRATWSAKEAMIPGSIYDRNRFSGRQDLRTLQDPQSAISLDRLRPQTGINIPVPIHMFVQPAPTTNPHYYPPPPPQTNGTRSVWPPAAGGTGGVRPIDQFDNMNMFNSQQSQDPFYSQSTNLFPQGMSEESSMWSQTQRGISQSQTYGLSQSADQLTQDAILESQMEALMLSQEVNAGSGGASQTYGGSSQIY</sequence>
<dbReference type="Proteomes" id="UP001608902">
    <property type="component" value="Unassembled WGS sequence"/>
</dbReference>
<evidence type="ECO:0000256" key="8">
    <source>
        <dbReference type="ARBA" id="ARBA00022801"/>
    </source>
</evidence>
<accession>A0ABD6EPY2</accession>
<evidence type="ECO:0000259" key="12">
    <source>
        <dbReference type="Pfam" id="PF13087"/>
    </source>
</evidence>
<keyword evidence="7" id="KW-0863">Zinc-finger</keyword>
<evidence type="ECO:0000256" key="1">
    <source>
        <dbReference type="ARBA" id="ARBA00004496"/>
    </source>
</evidence>
<keyword evidence="6" id="KW-0547">Nucleotide-binding</keyword>
<dbReference type="GO" id="GO:0005524">
    <property type="term" value="F:ATP binding"/>
    <property type="evidence" value="ECO:0007669"/>
    <property type="project" value="UniProtKB-KW"/>
</dbReference>
<dbReference type="GO" id="GO:0010468">
    <property type="term" value="P:regulation of gene expression"/>
    <property type="evidence" value="ECO:0007669"/>
    <property type="project" value="UniProtKB-ARBA"/>
</dbReference>
<evidence type="ECO:0000256" key="10">
    <source>
        <dbReference type="ARBA" id="ARBA00022833"/>
    </source>
</evidence>
<evidence type="ECO:0000313" key="14">
    <source>
        <dbReference type="Proteomes" id="UP001608902"/>
    </source>
</evidence>
<dbReference type="CDD" id="cd18808">
    <property type="entry name" value="SF1_C_Upf1"/>
    <property type="match status" value="1"/>
</dbReference>
<dbReference type="InterPro" id="IPR045055">
    <property type="entry name" value="DNA2/NAM7-like"/>
</dbReference>
<evidence type="ECO:0000256" key="11">
    <source>
        <dbReference type="ARBA" id="ARBA00022840"/>
    </source>
</evidence>
<dbReference type="FunFam" id="3.40.50.300:FF:000097">
    <property type="entry name" value="Regulator of nonsense transcripts 1"/>
    <property type="match status" value="1"/>
</dbReference>
<comment type="caution">
    <text evidence="13">The sequence shown here is derived from an EMBL/GenBank/DDBJ whole genome shotgun (WGS) entry which is preliminary data.</text>
</comment>
<keyword evidence="14" id="KW-1185">Reference proteome</keyword>
<comment type="similarity">
    <text evidence="2">Belongs to the DNA2/NAM7 helicase family.</text>
</comment>
<dbReference type="AlphaFoldDB" id="A0ABD6EPY2"/>
<evidence type="ECO:0000256" key="6">
    <source>
        <dbReference type="ARBA" id="ARBA00022741"/>
    </source>
</evidence>
<feature type="domain" description="DNA2/NAM7 helicase-like C-terminal" evidence="12">
    <location>
        <begin position="1"/>
        <end position="132"/>
    </location>
</feature>
<keyword evidence="10" id="KW-0862">Zinc</keyword>
<reference evidence="13 14" key="1">
    <citation type="submission" date="2024-08" db="EMBL/GenBank/DDBJ databases">
        <title>Gnathostoma spinigerum genome.</title>
        <authorList>
            <person name="Gonzalez-Bertolin B."/>
            <person name="Monzon S."/>
            <person name="Zaballos A."/>
            <person name="Jimenez P."/>
            <person name="Dekumyoy P."/>
            <person name="Varona S."/>
            <person name="Cuesta I."/>
            <person name="Sumanam S."/>
            <person name="Adisakwattana P."/>
            <person name="Gasser R.B."/>
            <person name="Hernandez-Gonzalez A."/>
            <person name="Young N.D."/>
            <person name="Perteguer M.J."/>
        </authorList>
    </citation>
    <scope>NUCLEOTIDE SEQUENCE [LARGE SCALE GENOMIC DNA]</scope>
    <source>
        <strain evidence="13">AL3</strain>
        <tissue evidence="13">Liver</tissue>
    </source>
</reference>
<dbReference type="InterPro" id="IPR047187">
    <property type="entry name" value="SF1_C_Upf1"/>
</dbReference>
<evidence type="ECO:0000313" key="13">
    <source>
        <dbReference type="EMBL" id="MFH4982034.1"/>
    </source>
</evidence>
<dbReference type="GO" id="GO:0008270">
    <property type="term" value="F:zinc ion binding"/>
    <property type="evidence" value="ECO:0007669"/>
    <property type="project" value="UniProtKB-KW"/>
</dbReference>
<name>A0ABD6EPY2_9BILA</name>
<protein>
    <recommendedName>
        <fullName evidence="3">DNA helicase</fullName>
        <ecNumber evidence="3">3.6.4.12</ecNumber>
    </recommendedName>
</protein>
<dbReference type="InterPro" id="IPR041679">
    <property type="entry name" value="DNA2/NAM7-like_C"/>
</dbReference>
<dbReference type="PANTHER" id="PTHR10887:SF364">
    <property type="entry name" value="REGULATOR OF NONSENSE TRANSCRIPTS 1"/>
    <property type="match status" value="1"/>
</dbReference>
<dbReference type="PANTHER" id="PTHR10887">
    <property type="entry name" value="DNA2/NAM7 HELICASE FAMILY"/>
    <property type="match status" value="1"/>
</dbReference>
<keyword evidence="8" id="KW-0378">Hydrolase</keyword>
<evidence type="ECO:0000256" key="5">
    <source>
        <dbReference type="ARBA" id="ARBA00022723"/>
    </source>
</evidence>
<dbReference type="Gene3D" id="3.40.50.300">
    <property type="entry name" value="P-loop containing nucleotide triphosphate hydrolases"/>
    <property type="match status" value="1"/>
</dbReference>
<keyword evidence="9" id="KW-0347">Helicase</keyword>
<gene>
    <name evidence="13" type="ORF">AB6A40_008743</name>
</gene>
<dbReference type="EC" id="3.6.4.12" evidence="3"/>
<proteinExistence type="inferred from homology"/>
<keyword evidence="5" id="KW-0479">Metal-binding</keyword>
<comment type="subcellular location">
    <subcellularLocation>
        <location evidence="1">Cytoplasm</location>
    </subcellularLocation>
</comment>
<evidence type="ECO:0000256" key="9">
    <source>
        <dbReference type="ARBA" id="ARBA00022806"/>
    </source>
</evidence>
<dbReference type="GO" id="GO:0003678">
    <property type="term" value="F:DNA helicase activity"/>
    <property type="evidence" value="ECO:0007669"/>
    <property type="project" value="UniProtKB-EC"/>
</dbReference>
<dbReference type="EMBL" id="JBGFUD010008362">
    <property type="protein sequence ID" value="MFH4982034.1"/>
    <property type="molecule type" value="Genomic_DNA"/>
</dbReference>
<dbReference type="GO" id="GO:0005737">
    <property type="term" value="C:cytoplasm"/>
    <property type="evidence" value="ECO:0007669"/>
    <property type="project" value="UniProtKB-SubCell"/>
</dbReference>
<organism evidence="13 14">
    <name type="scientific">Gnathostoma spinigerum</name>
    <dbReference type="NCBI Taxonomy" id="75299"/>
    <lineage>
        <taxon>Eukaryota</taxon>
        <taxon>Metazoa</taxon>
        <taxon>Ecdysozoa</taxon>
        <taxon>Nematoda</taxon>
        <taxon>Chromadorea</taxon>
        <taxon>Rhabditida</taxon>
        <taxon>Spirurina</taxon>
        <taxon>Gnathostomatomorpha</taxon>
        <taxon>Gnathostomatoidea</taxon>
        <taxon>Gnathostomatidae</taxon>
        <taxon>Gnathostoma</taxon>
    </lineage>
</organism>
<dbReference type="Pfam" id="PF13087">
    <property type="entry name" value="AAA_12"/>
    <property type="match status" value="1"/>
</dbReference>
<dbReference type="GO" id="GO:0016787">
    <property type="term" value="F:hydrolase activity"/>
    <property type="evidence" value="ECO:0007669"/>
    <property type="project" value="UniProtKB-KW"/>
</dbReference>
<evidence type="ECO:0000256" key="3">
    <source>
        <dbReference type="ARBA" id="ARBA00012551"/>
    </source>
</evidence>